<name>A0A4Q1HMY7_9BURK</name>
<dbReference type="OrthoDB" id="8216219at2"/>
<sequence>MRDSKDAFRVMTSGVFTAAHLALIPAIEAYTGQPVVTLTTSIGTGEQSIPNRLRRREPADLVIVAEPNMVNFVQARHILADTRTLIARSVAAVAVRAGEPPPDASSPDALKRTFLRARSIAYSASESGKYLTTQLYHRLGIDKECLPKSRFVGNGERTGAVVARGEADLAFQQVSELRPVPGIAHITPIPDELQSYVWVATGAVAWSRDIERARAVARFLASDAAAPEIVASGLDPLFGEDLYTALHAA</sequence>
<dbReference type="EMBL" id="PYAL01000001">
    <property type="protein sequence ID" value="RXN92249.1"/>
    <property type="molecule type" value="Genomic_DNA"/>
</dbReference>
<dbReference type="Proteomes" id="UP000290849">
    <property type="component" value="Unassembled WGS sequence"/>
</dbReference>
<gene>
    <name evidence="1" type="ORF">C7R54_00315</name>
</gene>
<dbReference type="RefSeq" id="WP_129148211.1">
    <property type="nucleotide sequence ID" value="NZ_JBHSDO010000016.1"/>
</dbReference>
<dbReference type="GO" id="GO:0015689">
    <property type="term" value="P:molybdate ion transport"/>
    <property type="evidence" value="ECO:0007669"/>
    <property type="project" value="TreeGrafter"/>
</dbReference>
<reference evidence="1 2" key="1">
    <citation type="journal article" date="2017" name="Int. J. Syst. Evol. Microbiol.">
        <title>Achromobacter aloeverae sp. nov., isolated from the root of Aloe vera (L.) Burm.f.</title>
        <authorList>
            <person name="Kuncharoen N."/>
            <person name="Muramatsu Y."/>
            <person name="Shibata C."/>
            <person name="Kamakura Y."/>
            <person name="Nakagawa Y."/>
            <person name="Tanasupawat S."/>
        </authorList>
    </citation>
    <scope>NUCLEOTIDE SEQUENCE [LARGE SCALE GENOMIC DNA]</scope>
    <source>
        <strain evidence="1 2">AVA-1</strain>
    </source>
</reference>
<evidence type="ECO:0000313" key="2">
    <source>
        <dbReference type="Proteomes" id="UP000290849"/>
    </source>
</evidence>
<organism evidence="1 2">
    <name type="scientific">Achromobacter aloeverae</name>
    <dbReference type="NCBI Taxonomy" id="1750518"/>
    <lineage>
        <taxon>Bacteria</taxon>
        <taxon>Pseudomonadati</taxon>
        <taxon>Pseudomonadota</taxon>
        <taxon>Betaproteobacteria</taxon>
        <taxon>Burkholderiales</taxon>
        <taxon>Alcaligenaceae</taxon>
        <taxon>Achromobacter</taxon>
    </lineage>
</organism>
<protein>
    <submittedName>
        <fullName evidence="1">ABC transporter substrate-binding protein</fullName>
    </submittedName>
</protein>
<dbReference type="GO" id="GO:0030973">
    <property type="term" value="F:molybdate ion binding"/>
    <property type="evidence" value="ECO:0007669"/>
    <property type="project" value="TreeGrafter"/>
</dbReference>
<keyword evidence="2" id="KW-1185">Reference proteome</keyword>
<comment type="caution">
    <text evidence="1">The sequence shown here is derived from an EMBL/GenBank/DDBJ whole genome shotgun (WGS) entry which is preliminary data.</text>
</comment>
<dbReference type="Pfam" id="PF13531">
    <property type="entry name" value="SBP_bac_11"/>
    <property type="match status" value="1"/>
</dbReference>
<dbReference type="AlphaFoldDB" id="A0A4Q1HMY7"/>
<proteinExistence type="predicted"/>
<dbReference type="InterPro" id="IPR050682">
    <property type="entry name" value="ModA/WtpA"/>
</dbReference>
<dbReference type="PANTHER" id="PTHR30632:SF11">
    <property type="entry name" value="BLR4797 PROTEIN"/>
    <property type="match status" value="1"/>
</dbReference>
<evidence type="ECO:0000313" key="1">
    <source>
        <dbReference type="EMBL" id="RXN92249.1"/>
    </source>
</evidence>
<dbReference type="PANTHER" id="PTHR30632">
    <property type="entry name" value="MOLYBDATE-BINDING PERIPLASMIC PROTEIN"/>
    <property type="match status" value="1"/>
</dbReference>
<dbReference type="Gene3D" id="3.40.190.10">
    <property type="entry name" value="Periplasmic binding protein-like II"/>
    <property type="match status" value="2"/>
</dbReference>
<accession>A0A4Q1HMY7</accession>
<dbReference type="SUPFAM" id="SSF53850">
    <property type="entry name" value="Periplasmic binding protein-like II"/>
    <property type="match status" value="1"/>
</dbReference>